<dbReference type="Proteomes" id="UP000299102">
    <property type="component" value="Unassembled WGS sequence"/>
</dbReference>
<evidence type="ECO:0000313" key="1">
    <source>
        <dbReference type="EMBL" id="GBP56315.1"/>
    </source>
</evidence>
<comment type="caution">
    <text evidence="1">The sequence shown here is derived from an EMBL/GenBank/DDBJ whole genome shotgun (WGS) entry which is preliminary data.</text>
</comment>
<protein>
    <submittedName>
        <fullName evidence="1">Uncharacterized protein</fullName>
    </submittedName>
</protein>
<organism evidence="1 2">
    <name type="scientific">Eumeta variegata</name>
    <name type="common">Bagworm moth</name>
    <name type="synonym">Eumeta japonica</name>
    <dbReference type="NCBI Taxonomy" id="151549"/>
    <lineage>
        <taxon>Eukaryota</taxon>
        <taxon>Metazoa</taxon>
        <taxon>Ecdysozoa</taxon>
        <taxon>Arthropoda</taxon>
        <taxon>Hexapoda</taxon>
        <taxon>Insecta</taxon>
        <taxon>Pterygota</taxon>
        <taxon>Neoptera</taxon>
        <taxon>Endopterygota</taxon>
        <taxon>Lepidoptera</taxon>
        <taxon>Glossata</taxon>
        <taxon>Ditrysia</taxon>
        <taxon>Tineoidea</taxon>
        <taxon>Psychidae</taxon>
        <taxon>Oiketicinae</taxon>
        <taxon>Eumeta</taxon>
    </lineage>
</organism>
<keyword evidence="2" id="KW-1185">Reference proteome</keyword>
<sequence>MPFQPIHAHSINLLRVYPNFGASETRPSRRQYVVEEYMRRSTNGLYRMLGRRAGDAFAQLRIRRAYGTVSTEALGTPEKIKKIYYLKKIESELTGRMSAQSSWQIPASLMSEWTHQCPLGSHIFRVLYESDYQVRFIQNSEDEPMKIIIHRRL</sequence>
<dbReference type="AlphaFoldDB" id="A0A4C1X1X7"/>
<proteinExistence type="predicted"/>
<dbReference type="EMBL" id="BGZK01000689">
    <property type="protein sequence ID" value="GBP56315.1"/>
    <property type="molecule type" value="Genomic_DNA"/>
</dbReference>
<name>A0A4C1X1X7_EUMVA</name>
<evidence type="ECO:0000313" key="2">
    <source>
        <dbReference type="Proteomes" id="UP000299102"/>
    </source>
</evidence>
<reference evidence="1 2" key="1">
    <citation type="journal article" date="2019" name="Commun. Biol.">
        <title>The bagworm genome reveals a unique fibroin gene that provides high tensile strength.</title>
        <authorList>
            <person name="Kono N."/>
            <person name="Nakamura H."/>
            <person name="Ohtoshi R."/>
            <person name="Tomita M."/>
            <person name="Numata K."/>
            <person name="Arakawa K."/>
        </authorList>
    </citation>
    <scope>NUCLEOTIDE SEQUENCE [LARGE SCALE GENOMIC DNA]</scope>
</reference>
<accession>A0A4C1X1X7</accession>
<gene>
    <name evidence="1" type="ORF">EVAR_28895_1</name>
</gene>